<feature type="domain" description="Urease accessory protein UreH-like transmembrane" evidence="7">
    <location>
        <begin position="7"/>
        <end position="223"/>
    </location>
</feature>
<feature type="transmembrane region" description="Helical" evidence="5">
    <location>
        <begin position="210"/>
        <end position="230"/>
    </location>
</feature>
<evidence type="ECO:0000313" key="8">
    <source>
        <dbReference type="EMBL" id="MBW4467559.1"/>
    </source>
</evidence>
<evidence type="ECO:0000259" key="7">
    <source>
        <dbReference type="Pfam" id="PF13386"/>
    </source>
</evidence>
<feature type="domain" description="Ferric oxidoreductase" evidence="6">
    <location>
        <begin position="238"/>
        <end position="347"/>
    </location>
</feature>
<feature type="transmembrane region" description="Helical" evidence="5">
    <location>
        <begin position="267"/>
        <end position="284"/>
    </location>
</feature>
<dbReference type="AlphaFoldDB" id="A0A951PFL0"/>
<feature type="transmembrane region" description="Helical" evidence="5">
    <location>
        <begin position="236"/>
        <end position="255"/>
    </location>
</feature>
<feature type="transmembrane region" description="Helical" evidence="5">
    <location>
        <begin position="304"/>
        <end position="324"/>
    </location>
</feature>
<protein>
    <submittedName>
        <fullName evidence="8">Sulfite exporter TauE/SafE family protein</fullName>
    </submittedName>
</protein>
<feature type="transmembrane region" description="Helical" evidence="5">
    <location>
        <begin position="58"/>
        <end position="79"/>
    </location>
</feature>
<comment type="subcellular location">
    <subcellularLocation>
        <location evidence="1">Membrane</location>
        <topology evidence="1">Multi-pass membrane protein</topology>
    </subcellularLocation>
</comment>
<feature type="transmembrane region" description="Helical" evidence="5">
    <location>
        <begin position="143"/>
        <end position="164"/>
    </location>
</feature>
<dbReference type="Pfam" id="PF01794">
    <property type="entry name" value="Ferric_reduct"/>
    <property type="match status" value="1"/>
</dbReference>
<dbReference type="PANTHER" id="PTHR42208:SF1">
    <property type="entry name" value="HEAVY METAL TRANSPORTER"/>
    <property type="match status" value="1"/>
</dbReference>
<dbReference type="Pfam" id="PF13386">
    <property type="entry name" value="DsbD_2"/>
    <property type="match status" value="1"/>
</dbReference>
<feature type="transmembrane region" description="Helical" evidence="5">
    <location>
        <begin position="336"/>
        <end position="360"/>
    </location>
</feature>
<evidence type="ECO:0000256" key="3">
    <source>
        <dbReference type="ARBA" id="ARBA00022989"/>
    </source>
</evidence>
<dbReference type="InterPro" id="IPR039447">
    <property type="entry name" value="UreH-like_TM_dom"/>
</dbReference>
<dbReference type="GO" id="GO:0016020">
    <property type="term" value="C:membrane"/>
    <property type="evidence" value="ECO:0007669"/>
    <property type="project" value="UniProtKB-SubCell"/>
</dbReference>
<dbReference type="EMBL" id="JAHHHV010000078">
    <property type="protein sequence ID" value="MBW4467559.1"/>
    <property type="molecule type" value="Genomic_DNA"/>
</dbReference>
<proteinExistence type="predicted"/>
<accession>A0A951PFL0</accession>
<evidence type="ECO:0000313" key="9">
    <source>
        <dbReference type="Proteomes" id="UP000707356"/>
    </source>
</evidence>
<reference evidence="8" key="2">
    <citation type="journal article" date="2022" name="Microbiol. Resour. Announc.">
        <title>Metagenome Sequencing to Explore Phylogenomics of Terrestrial Cyanobacteria.</title>
        <authorList>
            <person name="Ward R.D."/>
            <person name="Stajich J.E."/>
            <person name="Johansen J.R."/>
            <person name="Huntemann M."/>
            <person name="Clum A."/>
            <person name="Foster B."/>
            <person name="Foster B."/>
            <person name="Roux S."/>
            <person name="Palaniappan K."/>
            <person name="Varghese N."/>
            <person name="Mukherjee S."/>
            <person name="Reddy T.B.K."/>
            <person name="Daum C."/>
            <person name="Copeland A."/>
            <person name="Chen I.A."/>
            <person name="Ivanova N.N."/>
            <person name="Kyrpides N.C."/>
            <person name="Shapiro N."/>
            <person name="Eloe-Fadrosh E.A."/>
            <person name="Pietrasiak N."/>
        </authorList>
    </citation>
    <scope>NUCLEOTIDE SEQUENCE</scope>
    <source>
        <strain evidence="8">GSE-TBD4-15B</strain>
    </source>
</reference>
<evidence type="ECO:0000256" key="5">
    <source>
        <dbReference type="SAM" id="Phobius"/>
    </source>
</evidence>
<dbReference type="InterPro" id="IPR013130">
    <property type="entry name" value="Fe3_Rdtase_TM_dom"/>
</dbReference>
<keyword evidence="3 5" id="KW-1133">Transmembrane helix</keyword>
<evidence type="ECO:0000259" key="6">
    <source>
        <dbReference type="Pfam" id="PF01794"/>
    </source>
</evidence>
<evidence type="ECO:0000256" key="1">
    <source>
        <dbReference type="ARBA" id="ARBA00004141"/>
    </source>
</evidence>
<dbReference type="Proteomes" id="UP000707356">
    <property type="component" value="Unassembled WGS sequence"/>
</dbReference>
<comment type="caution">
    <text evidence="8">The sequence shown here is derived from an EMBL/GenBank/DDBJ whole genome shotgun (WGS) entry which is preliminary data.</text>
</comment>
<feature type="transmembrane region" description="Helical" evidence="5">
    <location>
        <begin position="176"/>
        <end position="198"/>
    </location>
</feature>
<reference evidence="8" key="1">
    <citation type="submission" date="2021-05" db="EMBL/GenBank/DDBJ databases">
        <authorList>
            <person name="Pietrasiak N."/>
            <person name="Ward R."/>
            <person name="Stajich J.E."/>
            <person name="Kurbessoian T."/>
        </authorList>
    </citation>
    <scope>NUCLEOTIDE SEQUENCE</scope>
    <source>
        <strain evidence="8">GSE-TBD4-15B</strain>
    </source>
</reference>
<gene>
    <name evidence="8" type="ORF">KME07_19200</name>
</gene>
<keyword evidence="2 5" id="KW-0812">Transmembrane</keyword>
<feature type="transmembrane region" description="Helical" evidence="5">
    <location>
        <begin position="366"/>
        <end position="385"/>
    </location>
</feature>
<evidence type="ECO:0000256" key="2">
    <source>
        <dbReference type="ARBA" id="ARBA00022692"/>
    </source>
</evidence>
<organism evidence="8 9">
    <name type="scientific">Pegethrix bostrychoides GSE-TBD4-15B</name>
    <dbReference type="NCBI Taxonomy" id="2839662"/>
    <lineage>
        <taxon>Bacteria</taxon>
        <taxon>Bacillati</taxon>
        <taxon>Cyanobacteriota</taxon>
        <taxon>Cyanophyceae</taxon>
        <taxon>Oculatellales</taxon>
        <taxon>Oculatellaceae</taxon>
        <taxon>Pegethrix</taxon>
    </lineage>
</organism>
<sequence>MLDFLLIFSLGFFGSFGHCASMCGPIVSAFALSATPALDSSRPSRPLSFHLLLNLGRLLSYLLTGAGIGALGSVLLAGGQLAGIGSGLRQLVTVLTGLLLIWLGLNQICPDRLLKLPFLHPLAGRLHQSLSHQMVNLSLSRRWWTPFLLGAVWGLIPCGFLYAAQIKAAETSSLGQGAFTMLAFGLGTLPTMLAVGLGASRLSSDRRSQLFRMGGWITLGVGLLTLLRTGNTMVDFTGHVALAALALALAARPISRIWAAPLRYRRALGVGAFLLALAHTLHMVEHAWNWKLEALLFMLPQHQWGIWAGGGALLLMLPAAATSFDGAQRLKVWRGLHLLAVPALCLTTAHCLMIGSHYLGGWQLTVWNWLAVGLLLLAVAGVLLLRIRGFWSLIQLENYYAAPIAPSKFKAGQSAAD</sequence>
<evidence type="ECO:0000256" key="4">
    <source>
        <dbReference type="ARBA" id="ARBA00023136"/>
    </source>
</evidence>
<keyword evidence="4 5" id="KW-0472">Membrane</keyword>
<name>A0A951PFL0_9CYAN</name>
<dbReference type="PANTHER" id="PTHR42208">
    <property type="entry name" value="HEAVY METAL TRANSPORTER-RELATED"/>
    <property type="match status" value="1"/>
</dbReference>